<dbReference type="GO" id="GO:0005524">
    <property type="term" value="F:ATP binding"/>
    <property type="evidence" value="ECO:0007669"/>
    <property type="project" value="UniProtKB-KW"/>
</dbReference>
<dbReference type="PROSITE" id="PS00108">
    <property type="entry name" value="PROTEIN_KINASE_ST"/>
    <property type="match status" value="1"/>
</dbReference>
<dbReference type="Proteomes" id="UP001273166">
    <property type="component" value="Unassembled WGS sequence"/>
</dbReference>
<keyword evidence="6" id="KW-0067">ATP-binding</keyword>
<dbReference type="GO" id="GO:0005634">
    <property type="term" value="C:nucleus"/>
    <property type="evidence" value="ECO:0007669"/>
    <property type="project" value="TreeGrafter"/>
</dbReference>
<keyword evidence="4" id="KW-0547">Nucleotide-binding</keyword>
<evidence type="ECO:0000256" key="2">
    <source>
        <dbReference type="ARBA" id="ARBA00022527"/>
    </source>
</evidence>
<dbReference type="AlphaFoldDB" id="A0AAJ0LZG5"/>
<keyword evidence="12" id="KW-1185">Reference proteome</keyword>
<dbReference type="RefSeq" id="XP_062719202.1">
    <property type="nucleotide sequence ID" value="XM_062870530.1"/>
</dbReference>
<comment type="catalytic activity">
    <reaction evidence="8">
        <text>L-seryl-[protein] + ATP = O-phospho-L-seryl-[protein] + ADP + H(+)</text>
        <dbReference type="Rhea" id="RHEA:17989"/>
        <dbReference type="Rhea" id="RHEA-COMP:9863"/>
        <dbReference type="Rhea" id="RHEA-COMP:11604"/>
        <dbReference type="ChEBI" id="CHEBI:15378"/>
        <dbReference type="ChEBI" id="CHEBI:29999"/>
        <dbReference type="ChEBI" id="CHEBI:30616"/>
        <dbReference type="ChEBI" id="CHEBI:83421"/>
        <dbReference type="ChEBI" id="CHEBI:456216"/>
        <dbReference type="EC" id="2.7.11.1"/>
    </reaction>
</comment>
<evidence type="ECO:0000313" key="11">
    <source>
        <dbReference type="EMBL" id="KAK3303422.1"/>
    </source>
</evidence>
<feature type="compositionally biased region" description="Low complexity" evidence="9">
    <location>
        <begin position="407"/>
        <end position="445"/>
    </location>
</feature>
<evidence type="ECO:0000256" key="3">
    <source>
        <dbReference type="ARBA" id="ARBA00022679"/>
    </source>
</evidence>
<dbReference type="Pfam" id="PF00069">
    <property type="entry name" value="Pkinase"/>
    <property type="match status" value="1"/>
</dbReference>
<dbReference type="GO" id="GO:0004674">
    <property type="term" value="F:protein serine/threonine kinase activity"/>
    <property type="evidence" value="ECO:0007669"/>
    <property type="project" value="UniProtKB-KW"/>
</dbReference>
<accession>A0AAJ0LZG5</accession>
<comment type="caution">
    <text evidence="11">The sequence shown here is derived from an EMBL/GenBank/DDBJ whole genome shotgun (WGS) entry which is preliminary data.</text>
</comment>
<evidence type="ECO:0000256" key="5">
    <source>
        <dbReference type="ARBA" id="ARBA00022777"/>
    </source>
</evidence>
<keyword evidence="5 11" id="KW-0418">Kinase</keyword>
<evidence type="ECO:0000313" key="12">
    <source>
        <dbReference type="Proteomes" id="UP001273166"/>
    </source>
</evidence>
<dbReference type="Gene3D" id="3.30.200.20">
    <property type="entry name" value="Phosphorylase Kinase, domain 1"/>
    <property type="match status" value="1"/>
</dbReference>
<evidence type="ECO:0000256" key="6">
    <source>
        <dbReference type="ARBA" id="ARBA00022840"/>
    </source>
</evidence>
<dbReference type="SUPFAM" id="SSF56112">
    <property type="entry name" value="Protein kinase-like (PK-like)"/>
    <property type="match status" value="1"/>
</dbReference>
<dbReference type="PROSITE" id="PS50011">
    <property type="entry name" value="PROTEIN_KINASE_DOM"/>
    <property type="match status" value="1"/>
</dbReference>
<dbReference type="GeneID" id="87889359"/>
<evidence type="ECO:0000256" key="8">
    <source>
        <dbReference type="ARBA" id="ARBA00048679"/>
    </source>
</evidence>
<feature type="region of interest" description="Disordered" evidence="9">
    <location>
        <begin position="402"/>
        <end position="501"/>
    </location>
</feature>
<proteinExistence type="predicted"/>
<evidence type="ECO:0000259" key="10">
    <source>
        <dbReference type="PROSITE" id="PS50011"/>
    </source>
</evidence>
<dbReference type="InterPro" id="IPR000719">
    <property type="entry name" value="Prot_kinase_dom"/>
</dbReference>
<sequence length="501" mass="55016">MSFASSSNPSSVSSSPLSLNPVRKADLVLAKHKVFRGGSETDHRIPPFPFVGRGASLGRSGTTTVYRVAPPDGYDYRRPLALKVISCQGEKQLLGSDSEARSRALKEVKTMSRLRHPHIVAYVASFESFCFNTRLIRYCLQKRTGIGAPSEQRVKDHVLAIAMYPPAGGNLNTFMSDVFLDPSRAKWIIPRLHSFFGCLTQAVTHLHKQGVQIWHKDIKPENIVVDDFGQPMLTDSGLSKHFETGDYSEGPTPKTLKYADPESLAEQRRDERSDIFSLGCVYLEIVTVLLGQPAKNTSNRRSEDRPFKYADALPNLPTYLATLTSLGHELAASDPSRERSVHALLPVLPRIQEMMSATQHLRPEAHQLYPWFYHLYSVYDQIVGGGVCANCEAERRTGNVIIIPGPSSSQSSSSSQNRNQSGMLSRTSTVGSGVGGAPSSSSSQGHGHRRRRTPSHNLRLRLGPLQDEDDEGGNPASSQWIPPSSQWIPTSSPVDVGECSG</sequence>
<dbReference type="EMBL" id="JAUDZG010000006">
    <property type="protein sequence ID" value="KAK3303422.1"/>
    <property type="molecule type" value="Genomic_DNA"/>
</dbReference>
<dbReference type="PANTHER" id="PTHR43671">
    <property type="entry name" value="SERINE/THREONINE-PROTEIN KINASE NEK"/>
    <property type="match status" value="1"/>
</dbReference>
<keyword evidence="2" id="KW-0723">Serine/threonine-protein kinase</keyword>
<dbReference type="InterPro" id="IPR008271">
    <property type="entry name" value="Ser/Thr_kinase_AS"/>
</dbReference>
<gene>
    <name evidence="11" type="ORF">B0T15DRAFT_560442</name>
</gene>
<evidence type="ECO:0000256" key="1">
    <source>
        <dbReference type="ARBA" id="ARBA00012513"/>
    </source>
</evidence>
<evidence type="ECO:0000256" key="4">
    <source>
        <dbReference type="ARBA" id="ARBA00022741"/>
    </source>
</evidence>
<evidence type="ECO:0000256" key="7">
    <source>
        <dbReference type="ARBA" id="ARBA00047899"/>
    </source>
</evidence>
<organism evidence="11 12">
    <name type="scientific">Chaetomium strumarium</name>
    <dbReference type="NCBI Taxonomy" id="1170767"/>
    <lineage>
        <taxon>Eukaryota</taxon>
        <taxon>Fungi</taxon>
        <taxon>Dikarya</taxon>
        <taxon>Ascomycota</taxon>
        <taxon>Pezizomycotina</taxon>
        <taxon>Sordariomycetes</taxon>
        <taxon>Sordariomycetidae</taxon>
        <taxon>Sordariales</taxon>
        <taxon>Chaetomiaceae</taxon>
        <taxon>Chaetomium</taxon>
    </lineage>
</organism>
<dbReference type="InterPro" id="IPR050660">
    <property type="entry name" value="NEK_Ser/Thr_kinase"/>
</dbReference>
<feature type="compositionally biased region" description="Polar residues" evidence="9">
    <location>
        <begin position="475"/>
        <end position="493"/>
    </location>
</feature>
<evidence type="ECO:0000256" key="9">
    <source>
        <dbReference type="SAM" id="MobiDB-lite"/>
    </source>
</evidence>
<reference evidence="11" key="2">
    <citation type="submission" date="2023-06" db="EMBL/GenBank/DDBJ databases">
        <authorList>
            <consortium name="Lawrence Berkeley National Laboratory"/>
            <person name="Mondo S.J."/>
            <person name="Hensen N."/>
            <person name="Bonometti L."/>
            <person name="Westerberg I."/>
            <person name="Brannstrom I.O."/>
            <person name="Guillou S."/>
            <person name="Cros-Aarteil S."/>
            <person name="Calhoun S."/>
            <person name="Haridas S."/>
            <person name="Kuo A."/>
            <person name="Pangilinan J."/>
            <person name="Riley R."/>
            <person name="Labutti K."/>
            <person name="Andreopoulos B."/>
            <person name="Lipzen A."/>
            <person name="Chen C."/>
            <person name="Yanf M."/>
            <person name="Daum C."/>
            <person name="Ng V."/>
            <person name="Clum A."/>
            <person name="Steindorff A."/>
            <person name="Ohm R."/>
            <person name="Martin F."/>
            <person name="Silar P."/>
            <person name="Natvig D."/>
            <person name="Lalanne C."/>
            <person name="Gautier V."/>
            <person name="Ament-Velasquez S.L."/>
            <person name="Kruys A."/>
            <person name="Hutchinson M.I."/>
            <person name="Powell A.J."/>
            <person name="Barry K."/>
            <person name="Miller A.N."/>
            <person name="Grigoriev I.V."/>
            <person name="Debuchy R."/>
            <person name="Gladieux P."/>
            <person name="Thoren M.H."/>
            <person name="Johannesson H."/>
        </authorList>
    </citation>
    <scope>NUCLEOTIDE SEQUENCE</scope>
    <source>
        <strain evidence="11">CBS 333.67</strain>
    </source>
</reference>
<dbReference type="CDD" id="cd00180">
    <property type="entry name" value="PKc"/>
    <property type="match status" value="1"/>
</dbReference>
<protein>
    <recommendedName>
        <fullName evidence="1">non-specific serine/threonine protein kinase</fullName>
        <ecNumber evidence="1">2.7.11.1</ecNumber>
    </recommendedName>
</protein>
<name>A0AAJ0LZG5_9PEZI</name>
<reference evidence="11" key="1">
    <citation type="journal article" date="2023" name="Mol. Phylogenet. Evol.">
        <title>Genome-scale phylogeny and comparative genomics of the fungal order Sordariales.</title>
        <authorList>
            <person name="Hensen N."/>
            <person name="Bonometti L."/>
            <person name="Westerberg I."/>
            <person name="Brannstrom I.O."/>
            <person name="Guillou S."/>
            <person name="Cros-Aarteil S."/>
            <person name="Calhoun S."/>
            <person name="Haridas S."/>
            <person name="Kuo A."/>
            <person name="Mondo S."/>
            <person name="Pangilinan J."/>
            <person name="Riley R."/>
            <person name="LaButti K."/>
            <person name="Andreopoulos B."/>
            <person name="Lipzen A."/>
            <person name="Chen C."/>
            <person name="Yan M."/>
            <person name="Daum C."/>
            <person name="Ng V."/>
            <person name="Clum A."/>
            <person name="Steindorff A."/>
            <person name="Ohm R.A."/>
            <person name="Martin F."/>
            <person name="Silar P."/>
            <person name="Natvig D.O."/>
            <person name="Lalanne C."/>
            <person name="Gautier V."/>
            <person name="Ament-Velasquez S.L."/>
            <person name="Kruys A."/>
            <person name="Hutchinson M.I."/>
            <person name="Powell A.J."/>
            <person name="Barry K."/>
            <person name="Miller A.N."/>
            <person name="Grigoriev I.V."/>
            <person name="Debuchy R."/>
            <person name="Gladieux P."/>
            <person name="Hiltunen Thoren M."/>
            <person name="Johannesson H."/>
        </authorList>
    </citation>
    <scope>NUCLEOTIDE SEQUENCE</scope>
    <source>
        <strain evidence="11">CBS 333.67</strain>
    </source>
</reference>
<feature type="domain" description="Protein kinase" evidence="10">
    <location>
        <begin position="51"/>
        <end position="372"/>
    </location>
</feature>
<dbReference type="SMART" id="SM00220">
    <property type="entry name" value="S_TKc"/>
    <property type="match status" value="1"/>
</dbReference>
<dbReference type="Gene3D" id="1.10.510.10">
    <property type="entry name" value="Transferase(Phosphotransferase) domain 1"/>
    <property type="match status" value="1"/>
</dbReference>
<dbReference type="PANTHER" id="PTHR43671:SF98">
    <property type="entry name" value="SERINE_THREONINE-PROTEIN KINASE NEK11"/>
    <property type="match status" value="1"/>
</dbReference>
<dbReference type="InterPro" id="IPR011009">
    <property type="entry name" value="Kinase-like_dom_sf"/>
</dbReference>
<dbReference type="EC" id="2.7.11.1" evidence="1"/>
<keyword evidence="3" id="KW-0808">Transferase</keyword>
<comment type="catalytic activity">
    <reaction evidence="7">
        <text>L-threonyl-[protein] + ATP = O-phospho-L-threonyl-[protein] + ADP + H(+)</text>
        <dbReference type="Rhea" id="RHEA:46608"/>
        <dbReference type="Rhea" id="RHEA-COMP:11060"/>
        <dbReference type="Rhea" id="RHEA-COMP:11605"/>
        <dbReference type="ChEBI" id="CHEBI:15378"/>
        <dbReference type="ChEBI" id="CHEBI:30013"/>
        <dbReference type="ChEBI" id="CHEBI:30616"/>
        <dbReference type="ChEBI" id="CHEBI:61977"/>
        <dbReference type="ChEBI" id="CHEBI:456216"/>
        <dbReference type="EC" id="2.7.11.1"/>
    </reaction>
</comment>